<dbReference type="Proteomes" id="UP001652640">
    <property type="component" value="Chromosome 14"/>
</dbReference>
<evidence type="ECO:0000256" key="1">
    <source>
        <dbReference type="SAM" id="MobiDB-lite"/>
    </source>
</evidence>
<evidence type="ECO:0000313" key="2">
    <source>
        <dbReference type="Proteomes" id="UP001652640"/>
    </source>
</evidence>
<gene>
    <name evidence="3" type="primary">LOC110122725</name>
</gene>
<organism evidence="2 3">
    <name type="scientific">Odocoileus virginianus</name>
    <name type="common">White-tailed deer</name>
    <dbReference type="NCBI Taxonomy" id="9874"/>
    <lineage>
        <taxon>Eukaryota</taxon>
        <taxon>Metazoa</taxon>
        <taxon>Chordata</taxon>
        <taxon>Craniata</taxon>
        <taxon>Vertebrata</taxon>
        <taxon>Euteleostomi</taxon>
        <taxon>Mammalia</taxon>
        <taxon>Eutheria</taxon>
        <taxon>Laurasiatheria</taxon>
        <taxon>Artiodactyla</taxon>
        <taxon>Ruminantia</taxon>
        <taxon>Pecora</taxon>
        <taxon>Cervidae</taxon>
        <taxon>Odocoileinae</taxon>
        <taxon>Odocoileus</taxon>
    </lineage>
</organism>
<accession>A0ABM4IYP2</accession>
<feature type="compositionally biased region" description="Polar residues" evidence="1">
    <location>
        <begin position="1"/>
        <end position="11"/>
    </location>
</feature>
<evidence type="ECO:0000313" key="3">
    <source>
        <dbReference type="RefSeq" id="XP_070332940.1"/>
    </source>
</evidence>
<dbReference type="GeneID" id="110122725"/>
<name>A0ABM4IYP2_ODOVR</name>
<proteinExistence type="predicted"/>
<feature type="region of interest" description="Disordered" evidence="1">
    <location>
        <begin position="1"/>
        <end position="114"/>
    </location>
</feature>
<protein>
    <submittedName>
        <fullName evidence="3">E3 ubiquitin-protein ligase TRIM71-like</fullName>
    </submittedName>
</protein>
<sequence length="114" mass="11175">MSSMVLSSITESGSMAAPAAPPRSPRAAANGPGGGGDGGGGRGGGGSRTHSRCQPARAAGSSALPLGERSTQSEDYSSRQAPRGPAERCGNESPKAGHSAGCSKRNSVRKAALL</sequence>
<keyword evidence="2" id="KW-1185">Reference proteome</keyword>
<dbReference type="RefSeq" id="XP_070332940.1">
    <property type="nucleotide sequence ID" value="XM_070476839.1"/>
</dbReference>
<reference evidence="2" key="1">
    <citation type="journal article" date="2022" name="J. Hered.">
        <title>A De Novo Chromosome-Level Genome Assembly of the White-Tailed Deer, Odocoileus Virginianus.</title>
        <authorList>
            <person name="London E.W."/>
            <person name="Roca A.L."/>
            <person name="Novakofski J.E."/>
            <person name="Mateus-Pinilla N.E."/>
        </authorList>
    </citation>
    <scope>NUCLEOTIDE SEQUENCE [LARGE SCALE GENOMIC DNA]</scope>
</reference>
<feature type="compositionally biased region" description="Gly residues" evidence="1">
    <location>
        <begin position="31"/>
        <end position="47"/>
    </location>
</feature>
<reference evidence="3" key="2">
    <citation type="submission" date="2025-08" db="UniProtKB">
        <authorList>
            <consortium name="RefSeq"/>
        </authorList>
    </citation>
    <scope>IDENTIFICATION</scope>
    <source>
        <tissue evidence="3">Tongue muscle</tissue>
    </source>
</reference>
<feature type="compositionally biased region" description="Polar residues" evidence="1">
    <location>
        <begin position="69"/>
        <end position="80"/>
    </location>
</feature>